<evidence type="ECO:0000256" key="3">
    <source>
        <dbReference type="ARBA" id="ARBA00030383"/>
    </source>
</evidence>
<comment type="function">
    <text evidence="6">Component of the SOSS complex, a multiprotein complex that functions downstream of the MRN complex to promote DNA repair and G2/M checkpoint. The SOSS complex associates with single-stranded DNA at DNA lesions and influences diverse endpoints in the cellular DNA damage response including cell-cycle checkpoint activation, recombinational repair and maintenance of genomic stability. Required for efficient homologous recombination-dependent repair of double-strand breaks (DSBs).</text>
</comment>
<evidence type="ECO:0000256" key="1">
    <source>
        <dbReference type="ARBA" id="ARBA00007829"/>
    </source>
</evidence>
<dbReference type="GO" id="GO:0005654">
    <property type="term" value="C:nucleoplasm"/>
    <property type="evidence" value="ECO:0007669"/>
    <property type="project" value="TreeGrafter"/>
</dbReference>
<evidence type="ECO:0000256" key="6">
    <source>
        <dbReference type="RuleBase" id="RU369016"/>
    </source>
</evidence>
<protein>
    <recommendedName>
        <fullName evidence="2 6">SOSS complex subunit C</fullName>
        <shortName evidence="6">SOSS-C</shortName>
        <shortName evidence="6">SSB-interacting protein 1</shortName>
    </recommendedName>
    <alternativeName>
        <fullName evidence="3 6">Sensor of single-strand DNA complex subunit C</fullName>
    </alternativeName>
    <alternativeName>
        <fullName evidence="5 6">Sensor of ssDNA subunit C</fullName>
    </alternativeName>
    <alternativeName>
        <fullName evidence="4 6">Single-stranded DNA-binding protein-interacting protein 1</fullName>
    </alternativeName>
</protein>
<comment type="similarity">
    <text evidence="1 6">Belongs to the SOSS-C family.</text>
</comment>
<evidence type="ECO:0000256" key="5">
    <source>
        <dbReference type="ARBA" id="ARBA00033066"/>
    </source>
</evidence>
<organism evidence="8 9">
    <name type="scientific">Odobenus rosmarus divergens</name>
    <name type="common">Pacific walrus</name>
    <dbReference type="NCBI Taxonomy" id="9708"/>
    <lineage>
        <taxon>Eukaryota</taxon>
        <taxon>Metazoa</taxon>
        <taxon>Chordata</taxon>
        <taxon>Craniata</taxon>
        <taxon>Vertebrata</taxon>
        <taxon>Euteleostomi</taxon>
        <taxon>Mammalia</taxon>
        <taxon>Eutheria</taxon>
        <taxon>Laurasiatheria</taxon>
        <taxon>Carnivora</taxon>
        <taxon>Caniformia</taxon>
        <taxon>Pinnipedia</taxon>
        <taxon>Odobenidae</taxon>
        <taxon>Odobenus</taxon>
    </lineage>
</organism>
<evidence type="ECO:0000256" key="2">
    <source>
        <dbReference type="ARBA" id="ARBA00014540"/>
    </source>
</evidence>
<keyword evidence="8" id="KW-1185">Reference proteome</keyword>
<evidence type="ECO:0000256" key="4">
    <source>
        <dbReference type="ARBA" id="ARBA00031967"/>
    </source>
</evidence>
<feature type="region of interest" description="Disordered" evidence="7">
    <location>
        <begin position="186"/>
        <end position="211"/>
    </location>
</feature>
<evidence type="ECO:0000313" key="9">
    <source>
        <dbReference type="RefSeq" id="XP_004397069.1"/>
    </source>
</evidence>
<comment type="subunit">
    <text evidence="6">Component of the SOSS complex.</text>
</comment>
<reference evidence="9" key="1">
    <citation type="submission" date="2025-08" db="UniProtKB">
        <authorList>
            <consortium name="RefSeq"/>
        </authorList>
    </citation>
    <scope>IDENTIFICATION</scope>
</reference>
<dbReference type="Pfam" id="PF15925">
    <property type="entry name" value="SOSSC"/>
    <property type="match status" value="1"/>
</dbReference>
<evidence type="ECO:0000256" key="7">
    <source>
        <dbReference type="SAM" id="MobiDB-lite"/>
    </source>
</evidence>
<dbReference type="RefSeq" id="XP_004397069.1">
    <property type="nucleotide sequence ID" value="XM_004397012.1"/>
</dbReference>
<gene>
    <name evidence="9" type="primary">LOC101379491</name>
</gene>
<feature type="compositionally biased region" description="Basic and acidic residues" evidence="7">
    <location>
        <begin position="105"/>
        <end position="114"/>
    </location>
</feature>
<dbReference type="Proteomes" id="UP000245340">
    <property type="component" value="Unplaced"/>
</dbReference>
<name>A0A9B0GCQ2_ODORO</name>
<accession>A0A9B0GCQ2</accession>
<dbReference type="GO" id="GO:0010212">
    <property type="term" value="P:response to ionizing radiation"/>
    <property type="evidence" value="ECO:0007669"/>
    <property type="project" value="UniProtKB-UniRule"/>
</dbReference>
<dbReference type="AlphaFoldDB" id="A0A9B0GCQ2"/>
<comment type="subcellular location">
    <subcellularLocation>
        <location evidence="6">Nucleus</location>
    </subcellularLocation>
</comment>
<keyword evidence="6" id="KW-0227">DNA damage</keyword>
<dbReference type="GO" id="GO:0070876">
    <property type="term" value="C:SOSS complex"/>
    <property type="evidence" value="ECO:0007669"/>
    <property type="project" value="UniProtKB-UniRule"/>
</dbReference>
<dbReference type="PANTHER" id="PTHR31526">
    <property type="entry name" value="SOSS COMPLEX SUBUNIT C"/>
    <property type="match status" value="1"/>
</dbReference>
<feature type="region of interest" description="Disordered" evidence="7">
    <location>
        <begin position="65"/>
        <end position="149"/>
    </location>
</feature>
<proteinExistence type="inferred from homology"/>
<evidence type="ECO:0000313" key="8">
    <source>
        <dbReference type="Proteomes" id="UP000245340"/>
    </source>
</evidence>
<dbReference type="InterPro" id="IPR031821">
    <property type="entry name" value="SOSSC"/>
</dbReference>
<sequence>MQAHSLVRICGQEASSFCRTCGHCSKMVPGAQAGNYTQHPDCWSRGGDLLEAGLPPHHHLDKRVVESRKPAQPVKIGPPLIPAEVQSYRRRPSRVGDFSLNSGGLEKRATHGARDPAGVSPAPAQPSQRQASPRPAWAPPHSGPAPNSAACISHEPLRLPHFGKEVAFCTRAAVKRRIAAGSSCWAQAGGGTSAPSGVRQAGGGSAAGAGRVAASPPSSLPFLWMLAAAAQPALHALQQGPFETQVPPCLIPALCFPSLDGTLSSRPNRLGSPCASASGACKDILFKTEICLPALVLCPGSAKGIPHHANRISSSLLPEHCLRLLKSAFVKLFSFQNKNRVAILAELDKEKRKLLMQNQSSTNHPGASIALSRPSLNKDFRDHAEQQHIAAQQKAALQHAHAHSSGYFITQDSAFGNLILPVLPRLDPE</sequence>
<dbReference type="GO" id="GO:0006281">
    <property type="term" value="P:DNA repair"/>
    <property type="evidence" value="ECO:0007669"/>
    <property type="project" value="UniProtKB-UniRule"/>
</dbReference>
<keyword evidence="6" id="KW-0539">Nucleus</keyword>
<dbReference type="PANTHER" id="PTHR31526:SF2">
    <property type="entry name" value="SOSS COMPLEX SUBUNIT C"/>
    <property type="match status" value="1"/>
</dbReference>
<keyword evidence="6" id="KW-0234">DNA repair</keyword>